<dbReference type="SUPFAM" id="SSF52964">
    <property type="entry name" value="TolB, N-terminal domain"/>
    <property type="match status" value="1"/>
</dbReference>
<dbReference type="InterPro" id="IPR011042">
    <property type="entry name" value="6-blade_b-propeller_TolB-like"/>
</dbReference>
<name>A0A538U2J7_UNCEI</name>
<evidence type="ECO:0008006" key="5">
    <source>
        <dbReference type="Google" id="ProtNLM"/>
    </source>
</evidence>
<dbReference type="InterPro" id="IPR011659">
    <property type="entry name" value="WD40"/>
</dbReference>
<dbReference type="PANTHER" id="PTHR36842:SF1">
    <property type="entry name" value="PROTEIN TOLB"/>
    <property type="match status" value="1"/>
</dbReference>
<dbReference type="Gene3D" id="2.120.10.30">
    <property type="entry name" value="TolB, C-terminal domain"/>
    <property type="match status" value="2"/>
</dbReference>
<reference evidence="3 4" key="1">
    <citation type="journal article" date="2019" name="Nat. Microbiol.">
        <title>Mediterranean grassland soil C-N compound turnover is dependent on rainfall and depth, and is mediated by genomically divergent microorganisms.</title>
        <authorList>
            <person name="Diamond S."/>
            <person name="Andeer P.F."/>
            <person name="Li Z."/>
            <person name="Crits-Christoph A."/>
            <person name="Burstein D."/>
            <person name="Anantharaman K."/>
            <person name="Lane K.R."/>
            <person name="Thomas B.C."/>
            <person name="Pan C."/>
            <person name="Northen T.R."/>
            <person name="Banfield J.F."/>
        </authorList>
    </citation>
    <scope>NUCLEOTIDE SEQUENCE [LARGE SCALE GENOMIC DNA]</scope>
    <source>
        <strain evidence="3">WS_10</strain>
    </source>
</reference>
<dbReference type="Pfam" id="PF26549">
    <property type="entry name" value="Tricorn_N"/>
    <property type="match status" value="1"/>
</dbReference>
<comment type="caution">
    <text evidence="3">The sequence shown here is derived from an EMBL/GenBank/DDBJ whole genome shotgun (WGS) entry which is preliminary data.</text>
</comment>
<protein>
    <recommendedName>
        <fullName evidence="5">Tol-Pal system beta propeller repeat protein TolB</fullName>
    </recommendedName>
</protein>
<proteinExistence type="inferred from homology"/>
<dbReference type="SUPFAM" id="SSF69304">
    <property type="entry name" value="Tricorn protease N-terminal domain"/>
    <property type="match status" value="1"/>
</dbReference>
<evidence type="ECO:0000256" key="1">
    <source>
        <dbReference type="ARBA" id="ARBA00009820"/>
    </source>
</evidence>
<dbReference type="AlphaFoldDB" id="A0A538U2J7"/>
<evidence type="ECO:0000313" key="4">
    <source>
        <dbReference type="Proteomes" id="UP000319836"/>
    </source>
</evidence>
<dbReference type="EMBL" id="VBPA01000240">
    <property type="protein sequence ID" value="TMQ70041.1"/>
    <property type="molecule type" value="Genomic_DNA"/>
</dbReference>
<gene>
    <name evidence="3" type="ORF">E6K80_09770</name>
</gene>
<sequence>MRGSVIGSGMAHLALVVALFLVRQPMSIVVPGPDVIQVALVDPSAALTPPTPPAPEPPKQELETIQPTEPEGVKLETPRPKKPPKPQPTPRPVKQEASAPTLPSAQVGPSGLQGDVDVDTGNFEFTYYLVLIRNRIAANWTPPAGISTGGNPALGRARGHDQRPHAAAPAGIHGRRAGRPFRIHVGGSMKRIVVLVVAALSSITLVARGQAPSDVRIDIKGAGTRIRIHCESLEALGDRNAHSWSLQADEVLANDLDGSAVFDVSRSWSGGRDATGAQAIVGGKLTVRGDDLKLEGLVKDVPAGRPILAREYRGKLNDWRDLVHRFSDDIVLQFTGEPGVARTKIAYAARNGRAKELYVMDVDGANRRQLTQDGSIALSPSFSPDGSLLLFTSYRGGSGPRVFVARAAGGRPFLVSGRPGLNTSASYSPDGREIACTLSMDGNSEVYLLDAKGGNPRRLTNQRAIDTAPAFSPTGREFAFTSDRAGSPQVYVMDHEGGNARRLTFEVDYTDSPSWSPKGDRIAFVSRTSRGFDIYTCRADGSDARLVVSGGSNENPHWSPDGRHLVFSSDRDGAPGIYISDLDGVRKLSQPQHDTLGPWR</sequence>
<dbReference type="Proteomes" id="UP000319836">
    <property type="component" value="Unassembled WGS sequence"/>
</dbReference>
<dbReference type="Gene3D" id="3.40.50.10070">
    <property type="entry name" value="TolB, N-terminal domain"/>
    <property type="match status" value="1"/>
</dbReference>
<dbReference type="PANTHER" id="PTHR36842">
    <property type="entry name" value="PROTEIN TOLB HOMOLOG"/>
    <property type="match status" value="1"/>
</dbReference>
<feature type="region of interest" description="Disordered" evidence="2">
    <location>
        <begin position="47"/>
        <end position="116"/>
    </location>
</feature>
<evidence type="ECO:0000256" key="2">
    <source>
        <dbReference type="SAM" id="MobiDB-lite"/>
    </source>
</evidence>
<dbReference type="Pfam" id="PF07676">
    <property type="entry name" value="PD40"/>
    <property type="match status" value="2"/>
</dbReference>
<comment type="similarity">
    <text evidence="1">Belongs to the TolB family.</text>
</comment>
<evidence type="ECO:0000313" key="3">
    <source>
        <dbReference type="EMBL" id="TMQ70041.1"/>
    </source>
</evidence>
<accession>A0A538U2J7</accession>
<feature type="region of interest" description="Disordered" evidence="2">
    <location>
        <begin position="149"/>
        <end position="173"/>
    </location>
</feature>
<organism evidence="3 4">
    <name type="scientific">Eiseniibacteriota bacterium</name>
    <dbReference type="NCBI Taxonomy" id="2212470"/>
    <lineage>
        <taxon>Bacteria</taxon>
        <taxon>Candidatus Eiseniibacteriota</taxon>
    </lineage>
</organism>